<comment type="caution">
    <text evidence="7">The sequence shown here is derived from an EMBL/GenBank/DDBJ whole genome shotgun (WGS) entry which is preliminary data.</text>
</comment>
<comment type="subcellular location">
    <subcellularLocation>
        <location evidence="1">Membrane</location>
        <topology evidence="1">Multi-pass membrane protein</topology>
    </subcellularLocation>
</comment>
<dbReference type="PANTHER" id="PTHR30028:SF0">
    <property type="entry name" value="PROTEIN ALUMINUM SENSITIVE 3"/>
    <property type="match status" value="1"/>
</dbReference>
<dbReference type="Pfam" id="PF03649">
    <property type="entry name" value="UPF0014"/>
    <property type="match status" value="1"/>
</dbReference>
<gene>
    <name evidence="7" type="ORF">QE405_000808</name>
</gene>
<evidence type="ECO:0000256" key="2">
    <source>
        <dbReference type="ARBA" id="ARBA00005268"/>
    </source>
</evidence>
<dbReference type="Proteomes" id="UP001239215">
    <property type="component" value="Unassembled WGS sequence"/>
</dbReference>
<sequence length="250" mass="25196">MVEPGWPLAFLVTGLAAAAALVVRLSALGPWRAPAWAATRAVVQLTLVSLLIGLVLRSMAATLAFVLLMVAVATLTAGRRITDRRAPSPWLVVPITAGMVPTVVAAVAVGAVPFEPVAVLPVAGILVGGAMTATTLAGRRITDELRDHRDLYEGVLALGGTRRQAVGVVGRPAAALGLVPGLDQTRTVGLVTLPGAFVGVLLAGASPVQAGAAQVLVLVGLLLVQSVAAAVLVELVAAGRLPVDGAPLAR</sequence>
<feature type="transmembrane region" description="Helical" evidence="6">
    <location>
        <begin position="118"/>
        <end position="138"/>
    </location>
</feature>
<feature type="transmembrane region" description="Helical" evidence="6">
    <location>
        <begin position="188"/>
        <end position="206"/>
    </location>
</feature>
<evidence type="ECO:0000256" key="5">
    <source>
        <dbReference type="ARBA" id="ARBA00023136"/>
    </source>
</evidence>
<dbReference type="AlphaFoldDB" id="A0AAJ1X1K9"/>
<evidence type="ECO:0000256" key="6">
    <source>
        <dbReference type="SAM" id="Phobius"/>
    </source>
</evidence>
<feature type="transmembrane region" description="Helical" evidence="6">
    <location>
        <begin position="6"/>
        <end position="23"/>
    </location>
</feature>
<evidence type="ECO:0000313" key="8">
    <source>
        <dbReference type="Proteomes" id="UP001239215"/>
    </source>
</evidence>
<evidence type="ECO:0000256" key="3">
    <source>
        <dbReference type="ARBA" id="ARBA00022692"/>
    </source>
</evidence>
<proteinExistence type="inferred from homology"/>
<keyword evidence="3 6" id="KW-0812">Transmembrane</keyword>
<dbReference type="EMBL" id="JAUTAN010000001">
    <property type="protein sequence ID" value="MDQ1103524.1"/>
    <property type="molecule type" value="Genomic_DNA"/>
</dbReference>
<evidence type="ECO:0000313" key="7">
    <source>
        <dbReference type="EMBL" id="MDQ1103524.1"/>
    </source>
</evidence>
<name>A0AAJ1X1K9_9ACTN</name>
<organism evidence="7 8">
    <name type="scientific">Nocardioides zeae</name>
    <dbReference type="NCBI Taxonomy" id="1457234"/>
    <lineage>
        <taxon>Bacteria</taxon>
        <taxon>Bacillati</taxon>
        <taxon>Actinomycetota</taxon>
        <taxon>Actinomycetes</taxon>
        <taxon>Propionibacteriales</taxon>
        <taxon>Nocardioidaceae</taxon>
        <taxon>Nocardioides</taxon>
    </lineage>
</organism>
<reference evidence="7" key="1">
    <citation type="submission" date="2023-07" db="EMBL/GenBank/DDBJ databases">
        <title>Functional and genomic diversity of the sorghum phyllosphere microbiome.</title>
        <authorList>
            <person name="Shade A."/>
        </authorList>
    </citation>
    <scope>NUCLEOTIDE SEQUENCE</scope>
    <source>
        <strain evidence="7">SORGH_AS_1067</strain>
    </source>
</reference>
<keyword evidence="5 6" id="KW-0472">Membrane</keyword>
<dbReference type="PANTHER" id="PTHR30028">
    <property type="entry name" value="UPF0014 INNER MEMBRANE PROTEIN YBBM-RELATED"/>
    <property type="match status" value="1"/>
</dbReference>
<feature type="transmembrane region" description="Helical" evidence="6">
    <location>
        <begin position="90"/>
        <end position="112"/>
    </location>
</feature>
<feature type="transmembrane region" description="Helical" evidence="6">
    <location>
        <begin position="212"/>
        <end position="233"/>
    </location>
</feature>
<dbReference type="InterPro" id="IPR005226">
    <property type="entry name" value="UPF0014_fam"/>
</dbReference>
<evidence type="ECO:0000256" key="4">
    <source>
        <dbReference type="ARBA" id="ARBA00022989"/>
    </source>
</evidence>
<dbReference type="RefSeq" id="WP_307198939.1">
    <property type="nucleotide sequence ID" value="NZ_JAUTAN010000001.1"/>
</dbReference>
<accession>A0AAJ1X1K9</accession>
<evidence type="ECO:0000256" key="1">
    <source>
        <dbReference type="ARBA" id="ARBA00004141"/>
    </source>
</evidence>
<keyword evidence="4 6" id="KW-1133">Transmembrane helix</keyword>
<protein>
    <submittedName>
        <fullName evidence="7">ABC transport system permease protein</fullName>
    </submittedName>
</protein>
<dbReference type="GO" id="GO:0005886">
    <property type="term" value="C:plasma membrane"/>
    <property type="evidence" value="ECO:0007669"/>
    <property type="project" value="TreeGrafter"/>
</dbReference>
<comment type="similarity">
    <text evidence="2">Belongs to the UPF0014 family.</text>
</comment>